<evidence type="ECO:0008006" key="4">
    <source>
        <dbReference type="Google" id="ProtNLM"/>
    </source>
</evidence>
<accession>A0A0F3KPM6</accession>
<reference evidence="2 3" key="1">
    <citation type="submission" date="2015-03" db="EMBL/GenBank/DDBJ databases">
        <title>Draft genome sequence of Luteibacter yeojuensis strain SU11.</title>
        <authorList>
            <person name="Sulaiman J."/>
            <person name="Priya K."/>
            <person name="Chan K.-G."/>
        </authorList>
    </citation>
    <scope>NUCLEOTIDE SEQUENCE [LARGE SCALE GENOMIC DNA]</scope>
    <source>
        <strain evidence="2 3">SU11</strain>
    </source>
</reference>
<organism evidence="2 3">
    <name type="scientific">Luteibacter yeojuensis</name>
    <dbReference type="NCBI Taxonomy" id="345309"/>
    <lineage>
        <taxon>Bacteria</taxon>
        <taxon>Pseudomonadati</taxon>
        <taxon>Pseudomonadota</taxon>
        <taxon>Gammaproteobacteria</taxon>
        <taxon>Lysobacterales</taxon>
        <taxon>Rhodanobacteraceae</taxon>
        <taxon>Luteibacter</taxon>
    </lineage>
</organism>
<dbReference type="Proteomes" id="UP000033651">
    <property type="component" value="Unassembled WGS sequence"/>
</dbReference>
<gene>
    <name evidence="2" type="ORF">VI08_12765</name>
</gene>
<comment type="caution">
    <text evidence="2">The sequence shown here is derived from an EMBL/GenBank/DDBJ whole genome shotgun (WGS) entry which is preliminary data.</text>
</comment>
<dbReference type="EMBL" id="JZRB01000026">
    <property type="protein sequence ID" value="KJV32049.1"/>
    <property type="molecule type" value="Genomic_DNA"/>
</dbReference>
<keyword evidence="1" id="KW-0472">Membrane</keyword>
<keyword evidence="3" id="KW-1185">Reference proteome</keyword>
<evidence type="ECO:0000313" key="2">
    <source>
        <dbReference type="EMBL" id="KJV32049.1"/>
    </source>
</evidence>
<feature type="transmembrane region" description="Helical" evidence="1">
    <location>
        <begin position="69"/>
        <end position="91"/>
    </location>
</feature>
<keyword evidence="1" id="KW-0812">Transmembrane</keyword>
<dbReference type="Pfam" id="PF13994">
    <property type="entry name" value="PgaD"/>
    <property type="match status" value="1"/>
</dbReference>
<dbReference type="GO" id="GO:0043709">
    <property type="term" value="P:cell adhesion involved in single-species biofilm formation"/>
    <property type="evidence" value="ECO:0007669"/>
    <property type="project" value="InterPro"/>
</dbReference>
<protein>
    <recommendedName>
        <fullName evidence="4">Poly-beta-1,6-N-acetyl-D-glucosamine biosynthesis protein PgaD</fullName>
    </recommendedName>
</protein>
<sequence length="147" mass="15935">MKAEAIVIQRPERQTGAQKALFGLVTVVLWVGWAFLWLPLITLGAWAYGIRDALAQLHLLDPITDGGDIDIVLIVAFASAAIFTAWSMYNYARFVGKQKRRGNSPVGVAETAATIGATTNDAVRLQGTRRAVVSVSDEGFMTLDDAR</sequence>
<keyword evidence="1" id="KW-1133">Transmembrane helix</keyword>
<dbReference type="OrthoDB" id="6003102at2"/>
<dbReference type="RefSeq" id="WP_045829982.1">
    <property type="nucleotide sequence ID" value="NZ_JZRB01000026.1"/>
</dbReference>
<dbReference type="PATRIC" id="fig|345309.4.peg.1898"/>
<name>A0A0F3KPM6_9GAMM</name>
<dbReference type="AlphaFoldDB" id="A0A0F3KPM6"/>
<evidence type="ECO:0000256" key="1">
    <source>
        <dbReference type="SAM" id="Phobius"/>
    </source>
</evidence>
<feature type="transmembrane region" description="Helical" evidence="1">
    <location>
        <begin position="21"/>
        <end position="49"/>
    </location>
</feature>
<evidence type="ECO:0000313" key="3">
    <source>
        <dbReference type="Proteomes" id="UP000033651"/>
    </source>
</evidence>
<proteinExistence type="predicted"/>
<dbReference type="NCBIfam" id="TIGR03940">
    <property type="entry name" value="PGA_PgaD"/>
    <property type="match status" value="1"/>
</dbReference>
<dbReference type="InterPro" id="IPR023829">
    <property type="entry name" value="PGA_PgaD"/>
</dbReference>